<name>A0A0M3JCC4_ANISI</name>
<feature type="compositionally biased region" description="Low complexity" evidence="1">
    <location>
        <begin position="1"/>
        <end position="38"/>
    </location>
</feature>
<reference evidence="4" key="1">
    <citation type="submission" date="2017-02" db="UniProtKB">
        <authorList>
            <consortium name="WormBaseParasite"/>
        </authorList>
    </citation>
    <scope>IDENTIFICATION</scope>
</reference>
<dbReference type="AlphaFoldDB" id="A0A0M3JCC4"/>
<evidence type="ECO:0000313" key="3">
    <source>
        <dbReference type="Proteomes" id="UP000267096"/>
    </source>
</evidence>
<feature type="region of interest" description="Disordered" evidence="1">
    <location>
        <begin position="1"/>
        <end position="43"/>
    </location>
</feature>
<organism evidence="4">
    <name type="scientific">Anisakis simplex</name>
    <name type="common">Herring worm</name>
    <dbReference type="NCBI Taxonomy" id="6269"/>
    <lineage>
        <taxon>Eukaryota</taxon>
        <taxon>Metazoa</taxon>
        <taxon>Ecdysozoa</taxon>
        <taxon>Nematoda</taxon>
        <taxon>Chromadorea</taxon>
        <taxon>Rhabditida</taxon>
        <taxon>Spirurina</taxon>
        <taxon>Ascaridomorpha</taxon>
        <taxon>Ascaridoidea</taxon>
        <taxon>Anisakidae</taxon>
        <taxon>Anisakis</taxon>
        <taxon>Anisakis simplex complex</taxon>
    </lineage>
</organism>
<evidence type="ECO:0000256" key="1">
    <source>
        <dbReference type="SAM" id="MobiDB-lite"/>
    </source>
</evidence>
<evidence type="ECO:0000313" key="2">
    <source>
        <dbReference type="EMBL" id="VDK24937.1"/>
    </source>
</evidence>
<dbReference type="WBParaSite" id="ASIM_0000525401-mRNA-1">
    <property type="protein sequence ID" value="ASIM_0000525401-mRNA-1"/>
    <property type="gene ID" value="ASIM_0000525401"/>
</dbReference>
<gene>
    <name evidence="2" type="ORF">ASIM_LOCUS5057</name>
</gene>
<accession>A0A0M3JCC4</accession>
<proteinExistence type="predicted"/>
<dbReference type="Proteomes" id="UP000267096">
    <property type="component" value="Unassembled WGS sequence"/>
</dbReference>
<sequence length="140" mass="15201">TARNNTTTVPVTTTTTTTATTTLSSPKPSPVSPSTTTPRPAPLSAVPPPCYNYFVFVLDASNGTKHFANETTTVLSVTKLWNLNGTGKLQVALMVTGLKDYLGVVYKLKFYKNKEWRNALQKLSSDLQFNMGGPTMSPQK</sequence>
<evidence type="ECO:0000313" key="4">
    <source>
        <dbReference type="WBParaSite" id="ASIM_0000525401-mRNA-1"/>
    </source>
</evidence>
<protein>
    <submittedName>
        <fullName evidence="4">VWFA domain-containing protein</fullName>
    </submittedName>
</protein>
<keyword evidence="3" id="KW-1185">Reference proteome</keyword>
<dbReference type="EMBL" id="UYRR01009512">
    <property type="protein sequence ID" value="VDK24937.1"/>
    <property type="molecule type" value="Genomic_DNA"/>
</dbReference>
<reference evidence="2 3" key="2">
    <citation type="submission" date="2018-11" db="EMBL/GenBank/DDBJ databases">
        <authorList>
            <consortium name="Pathogen Informatics"/>
        </authorList>
    </citation>
    <scope>NUCLEOTIDE SEQUENCE [LARGE SCALE GENOMIC DNA]</scope>
</reference>